<evidence type="ECO:0000313" key="1">
    <source>
        <dbReference type="EMBL" id="OLP92676.1"/>
    </source>
</evidence>
<keyword evidence="2" id="KW-1185">Reference proteome</keyword>
<name>A0A1Q9DBT7_SYMMI</name>
<evidence type="ECO:0000313" key="2">
    <source>
        <dbReference type="Proteomes" id="UP000186817"/>
    </source>
</evidence>
<accession>A0A1Q9DBT7</accession>
<dbReference type="EMBL" id="LSRX01000611">
    <property type="protein sequence ID" value="OLP92676.1"/>
    <property type="molecule type" value="Genomic_DNA"/>
</dbReference>
<dbReference type="AlphaFoldDB" id="A0A1Q9DBT7"/>
<organism evidence="1 2">
    <name type="scientific">Symbiodinium microadriaticum</name>
    <name type="common">Dinoflagellate</name>
    <name type="synonym">Zooxanthella microadriatica</name>
    <dbReference type="NCBI Taxonomy" id="2951"/>
    <lineage>
        <taxon>Eukaryota</taxon>
        <taxon>Sar</taxon>
        <taxon>Alveolata</taxon>
        <taxon>Dinophyceae</taxon>
        <taxon>Suessiales</taxon>
        <taxon>Symbiodiniaceae</taxon>
        <taxon>Symbiodinium</taxon>
    </lineage>
</organism>
<comment type="caution">
    <text evidence="1">The sequence shown here is derived from an EMBL/GenBank/DDBJ whole genome shotgun (WGS) entry which is preliminary data.</text>
</comment>
<reference evidence="1 2" key="1">
    <citation type="submission" date="2016-02" db="EMBL/GenBank/DDBJ databases">
        <title>Genome analysis of coral dinoflagellate symbionts highlights evolutionary adaptations to a symbiotic lifestyle.</title>
        <authorList>
            <person name="Aranda M."/>
            <person name="Li Y."/>
            <person name="Liew Y.J."/>
            <person name="Baumgarten S."/>
            <person name="Simakov O."/>
            <person name="Wilson M."/>
            <person name="Piel J."/>
            <person name="Ashoor H."/>
            <person name="Bougouffa S."/>
            <person name="Bajic V.B."/>
            <person name="Ryu T."/>
            <person name="Ravasi T."/>
            <person name="Bayer T."/>
            <person name="Micklem G."/>
            <person name="Kim H."/>
            <person name="Bhak J."/>
            <person name="Lajeunesse T.C."/>
            <person name="Voolstra C.R."/>
        </authorList>
    </citation>
    <scope>NUCLEOTIDE SEQUENCE [LARGE SCALE GENOMIC DNA]</scope>
    <source>
        <strain evidence="1 2">CCMP2467</strain>
    </source>
</reference>
<sequence>MMGNSLSDFRDSGKVCWLGRGVEGLEKSFSINAGLCTWWVFDPVRTSEYEVCLEWKMNSPSMARGPHVKATEGMSSSGLVIGISVPCQNEINLRFKVLKPEGGGWLTVRWPVPSVECYQIMGGRGLLIISLLVNAYEMKANVWVGMID</sequence>
<proteinExistence type="predicted"/>
<gene>
    <name evidence="1" type="ORF">AK812_SmicGene25483</name>
</gene>
<protein>
    <submittedName>
        <fullName evidence="1">Uncharacterized protein</fullName>
    </submittedName>
</protein>
<dbReference type="Proteomes" id="UP000186817">
    <property type="component" value="Unassembled WGS sequence"/>
</dbReference>